<accession>A0A7W7XZF7</accession>
<dbReference type="InterPro" id="IPR042089">
    <property type="entry name" value="Peptidase_M13_dom_2"/>
</dbReference>
<dbReference type="InterPro" id="IPR018497">
    <property type="entry name" value="Peptidase_M13_C"/>
</dbReference>
<dbReference type="Proteomes" id="UP000519004">
    <property type="component" value="Unassembled WGS sequence"/>
</dbReference>
<organism evidence="11 12">
    <name type="scientific">Rehaibacterium terrae</name>
    <dbReference type="NCBI Taxonomy" id="1341696"/>
    <lineage>
        <taxon>Bacteria</taxon>
        <taxon>Pseudomonadati</taxon>
        <taxon>Pseudomonadota</taxon>
        <taxon>Gammaproteobacteria</taxon>
        <taxon>Lysobacterales</taxon>
        <taxon>Lysobacteraceae</taxon>
        <taxon>Rehaibacterium</taxon>
    </lineage>
</organism>
<comment type="caution">
    <text evidence="11">The sequence shown here is derived from an EMBL/GenBank/DDBJ whole genome shotgun (WGS) entry which is preliminary data.</text>
</comment>
<evidence type="ECO:0000256" key="3">
    <source>
        <dbReference type="ARBA" id="ARBA00022670"/>
    </source>
</evidence>
<evidence type="ECO:0000259" key="10">
    <source>
        <dbReference type="Pfam" id="PF05649"/>
    </source>
</evidence>
<dbReference type="Pfam" id="PF01431">
    <property type="entry name" value="Peptidase_M13"/>
    <property type="match status" value="1"/>
</dbReference>
<dbReference type="EMBL" id="JACHHX010000006">
    <property type="protein sequence ID" value="MBB5015276.1"/>
    <property type="molecule type" value="Genomic_DNA"/>
</dbReference>
<feature type="signal peptide" evidence="8">
    <location>
        <begin position="1"/>
        <end position="24"/>
    </location>
</feature>
<dbReference type="AlphaFoldDB" id="A0A7W7XZF7"/>
<dbReference type="GO" id="GO:0004222">
    <property type="term" value="F:metalloendopeptidase activity"/>
    <property type="evidence" value="ECO:0007669"/>
    <property type="project" value="InterPro"/>
</dbReference>
<evidence type="ECO:0000256" key="8">
    <source>
        <dbReference type="SAM" id="SignalP"/>
    </source>
</evidence>
<evidence type="ECO:0000256" key="1">
    <source>
        <dbReference type="ARBA" id="ARBA00001947"/>
    </source>
</evidence>
<dbReference type="InterPro" id="IPR008753">
    <property type="entry name" value="Peptidase_M13_N"/>
</dbReference>
<keyword evidence="3" id="KW-0645">Protease</keyword>
<dbReference type="PANTHER" id="PTHR11733:SF167">
    <property type="entry name" value="FI17812P1-RELATED"/>
    <property type="match status" value="1"/>
</dbReference>
<reference evidence="11 12" key="1">
    <citation type="submission" date="2020-08" db="EMBL/GenBank/DDBJ databases">
        <title>Genomic Encyclopedia of Type Strains, Phase IV (KMG-IV): sequencing the most valuable type-strain genomes for metagenomic binning, comparative biology and taxonomic classification.</title>
        <authorList>
            <person name="Goeker M."/>
        </authorList>
    </citation>
    <scope>NUCLEOTIDE SEQUENCE [LARGE SCALE GENOMIC DNA]</scope>
    <source>
        <strain evidence="11 12">DSM 25897</strain>
    </source>
</reference>
<keyword evidence="5 11" id="KW-0378">Hydrolase</keyword>
<evidence type="ECO:0000259" key="9">
    <source>
        <dbReference type="Pfam" id="PF01431"/>
    </source>
</evidence>
<evidence type="ECO:0000256" key="4">
    <source>
        <dbReference type="ARBA" id="ARBA00022723"/>
    </source>
</evidence>
<evidence type="ECO:0000313" key="12">
    <source>
        <dbReference type="Proteomes" id="UP000519004"/>
    </source>
</evidence>
<dbReference type="Pfam" id="PF05649">
    <property type="entry name" value="Peptidase_M13_N"/>
    <property type="match status" value="1"/>
</dbReference>
<feature type="domain" description="Peptidase M13 C-terminal" evidence="9">
    <location>
        <begin position="470"/>
        <end position="658"/>
    </location>
</feature>
<feature type="domain" description="Peptidase M13 N-terminal" evidence="10">
    <location>
        <begin position="40"/>
        <end position="416"/>
    </location>
</feature>
<evidence type="ECO:0000256" key="7">
    <source>
        <dbReference type="ARBA" id="ARBA00023049"/>
    </source>
</evidence>
<evidence type="ECO:0000313" key="11">
    <source>
        <dbReference type="EMBL" id="MBB5015276.1"/>
    </source>
</evidence>
<comment type="cofactor">
    <cofactor evidence="1">
        <name>Zn(2+)</name>
        <dbReference type="ChEBI" id="CHEBI:29105"/>
    </cofactor>
</comment>
<dbReference type="CDD" id="cd08662">
    <property type="entry name" value="M13"/>
    <property type="match status" value="1"/>
</dbReference>
<feature type="chain" id="PRO_5030930687" evidence="8">
    <location>
        <begin position="25"/>
        <end position="665"/>
    </location>
</feature>
<protein>
    <submittedName>
        <fullName evidence="11">Putative endopeptidase</fullName>
        <ecNumber evidence="11">3.4.24.-</ecNumber>
    </submittedName>
</protein>
<evidence type="ECO:0000256" key="2">
    <source>
        <dbReference type="ARBA" id="ARBA00007357"/>
    </source>
</evidence>
<keyword evidence="8" id="KW-0732">Signal</keyword>
<dbReference type="PANTHER" id="PTHR11733">
    <property type="entry name" value="ZINC METALLOPROTEASE FAMILY M13 NEPRILYSIN-RELATED"/>
    <property type="match status" value="1"/>
</dbReference>
<dbReference type="Gene3D" id="1.10.1380.10">
    <property type="entry name" value="Neutral endopeptidase , domain2"/>
    <property type="match status" value="1"/>
</dbReference>
<dbReference type="GO" id="GO:0046872">
    <property type="term" value="F:metal ion binding"/>
    <property type="evidence" value="ECO:0007669"/>
    <property type="project" value="UniProtKB-KW"/>
</dbReference>
<keyword evidence="4" id="KW-0479">Metal-binding</keyword>
<dbReference type="GO" id="GO:0005886">
    <property type="term" value="C:plasma membrane"/>
    <property type="evidence" value="ECO:0007669"/>
    <property type="project" value="TreeGrafter"/>
</dbReference>
<dbReference type="SUPFAM" id="SSF55486">
    <property type="entry name" value="Metalloproteases ('zincins'), catalytic domain"/>
    <property type="match status" value="1"/>
</dbReference>
<keyword evidence="12" id="KW-1185">Reference proteome</keyword>
<evidence type="ECO:0000256" key="6">
    <source>
        <dbReference type="ARBA" id="ARBA00022833"/>
    </source>
</evidence>
<name>A0A7W7XZF7_9GAMM</name>
<dbReference type="InterPro" id="IPR000718">
    <property type="entry name" value="Peptidase_M13"/>
</dbReference>
<comment type="similarity">
    <text evidence="2">Belongs to the peptidase M13 family.</text>
</comment>
<dbReference type="Gene3D" id="3.40.390.10">
    <property type="entry name" value="Collagenase (Catalytic Domain)"/>
    <property type="match status" value="1"/>
</dbReference>
<proteinExistence type="inferred from homology"/>
<sequence>MVFSPHRVRLVLVLTAICAGAALAGDGPAPEDLDPRTPACQDFYQHANGGWLARTAIPAGRGSWSRFDELNQRALEQQRALLDAAAASPADDTERLLGDFWASGLDEAAIEAAGAQPLAPLLARIDRAGRPRDLPALIADLHARGIPVLFNFGADIDLRDFGRRIAYATQAGLGLPDRDYYLRDDEDARALLGRYRAHIERLLALTGTPTGELSTRSAQVLEIEMRLAAASLGLVELRDPYHAYRPTPLRELDRRYPALRLADFARAQGLRQLDSVSLAHERFFQAANTLLATLPTAHWQAYLRFHVANALAPHLSQPFRDAHHALYGELLAGQPEPAPRWRQVLATLDAAVGDALGRKYVERHLPEAARAEAEAVVIGVRDALARAIDTVDWLGDEARTAAREKLATLRVEVGAPTHVHDHAGLRFDRRDYAANVLAAAQWRHARELAGIGRQVPLQWRVPPHTPDIAYDLALNRLTVTAALLQPPVFHAGGETALNHGALGTLAGQQLTHAFDAKGRTIDGSGRFRDWWSAEDAQRFEARVAPLVAQYDGYLALGPVRVNGRVTRDENIADLGGVELALSALRAASGDTLDARQAQRFFLGYATLWQRKYTEEELRLRLATGVHAPARFRVNGPLANLPAFAEAFGCRAGQPMVNRAAVALWR</sequence>
<dbReference type="EC" id="3.4.24.-" evidence="11"/>
<keyword evidence="7" id="KW-0482">Metalloprotease</keyword>
<dbReference type="PROSITE" id="PS51885">
    <property type="entry name" value="NEPRILYSIN"/>
    <property type="match status" value="1"/>
</dbReference>
<keyword evidence="6" id="KW-0862">Zinc</keyword>
<dbReference type="RefSeq" id="WP_183947909.1">
    <property type="nucleotide sequence ID" value="NZ_JACHHX010000006.1"/>
</dbReference>
<gene>
    <name evidence="11" type="ORF">HNQ58_001162</name>
</gene>
<evidence type="ECO:0000256" key="5">
    <source>
        <dbReference type="ARBA" id="ARBA00022801"/>
    </source>
</evidence>
<dbReference type="PRINTS" id="PR00786">
    <property type="entry name" value="NEPRILYSIN"/>
</dbReference>
<dbReference type="InterPro" id="IPR024079">
    <property type="entry name" value="MetalloPept_cat_dom_sf"/>
</dbReference>
<dbReference type="GO" id="GO:0016485">
    <property type="term" value="P:protein processing"/>
    <property type="evidence" value="ECO:0007669"/>
    <property type="project" value="TreeGrafter"/>
</dbReference>